<keyword evidence="3 5" id="KW-0479">Metal-binding</keyword>
<proteinExistence type="inferred from homology"/>
<sequence>MRFNKKLLGGIVNRPARVSAHSTSSETAHGMTLLRDPLLNKGTAFTEAERAALGLRGLLPPCVLTMETQAQRVLTNLRTLPTDLEKYVALNALHDRNEALFFRLVVDNIDEIQPIIYTPTVGLACQKYGLIFQRPRGMFISSRDRGQIAEILKNWPYQARLIVVTDGERILGLGDLGANGMGIPVGKLSLYTACAGVHPELCLPILLDVGTNNEELLNDPYYLGLRERRLTGEAYDSFVDEFMQAARKTFPGVLIQFEDFANHSAFKLLHKYRDEACVFNDDIQGTAAVALAGLFSGLRVSGGRLKDQKILFLGAGEAATGIADLVVSAMMAEGASEADALRRNWLVDSRGLVVAGREGLSGHKLRYAHTDQAPIADFLTAIQTLKPTAIIGVAAVGGAFTPEVLKAMAELNEQPIVFALSNPTSKAECSAEDAYRYTEGRALFACGSPYDPVKLNGRSFVPRQGNNSYIFPGVGLGVIASRSRLVTDEMFMAAAHALADCVGQEDLAQGSLYPALPRIREVSIRIAAAVADVAFQRGLADGPAPNDVKALVQSQMYEPKY</sequence>
<dbReference type="InterPro" id="IPR037062">
    <property type="entry name" value="Malic_N_dom_sf"/>
</dbReference>
<dbReference type="InterPro" id="IPR015884">
    <property type="entry name" value="Malic_enzyme_CS"/>
</dbReference>
<evidence type="ECO:0000256" key="3">
    <source>
        <dbReference type="ARBA" id="ARBA00022723"/>
    </source>
</evidence>
<dbReference type="CDD" id="cd05312">
    <property type="entry name" value="NAD_bind_1_malic_enz"/>
    <property type="match status" value="1"/>
</dbReference>
<evidence type="ECO:0000256" key="1">
    <source>
        <dbReference type="ARBA" id="ARBA00001936"/>
    </source>
</evidence>
<dbReference type="SMART" id="SM01274">
    <property type="entry name" value="malic"/>
    <property type="match status" value="1"/>
</dbReference>
<evidence type="ECO:0000256" key="4">
    <source>
        <dbReference type="ARBA" id="ARBA00023002"/>
    </source>
</evidence>
<comment type="caution">
    <text evidence="8">The sequence shown here is derived from an EMBL/GenBank/DDBJ whole genome shotgun (WGS) entry which is preliminary data.</text>
</comment>
<dbReference type="PIRSF" id="PIRSF000106">
    <property type="entry name" value="ME"/>
    <property type="match status" value="1"/>
</dbReference>
<keyword evidence="4" id="KW-0560">Oxidoreductase</keyword>
<organism evidence="8 9">
    <name type="scientific">Bradyrhizobium agreste</name>
    <dbReference type="NCBI Taxonomy" id="2751811"/>
    <lineage>
        <taxon>Bacteria</taxon>
        <taxon>Pseudomonadati</taxon>
        <taxon>Pseudomonadota</taxon>
        <taxon>Alphaproteobacteria</taxon>
        <taxon>Hyphomicrobiales</taxon>
        <taxon>Nitrobacteraceae</taxon>
        <taxon>Bradyrhizobium</taxon>
    </lineage>
</organism>
<dbReference type="InterPro" id="IPR012302">
    <property type="entry name" value="Malic_NAD-bd"/>
</dbReference>
<reference evidence="8 9" key="1">
    <citation type="submission" date="2020-07" db="EMBL/GenBank/DDBJ databases">
        <title>Bradyrhizobium diversity isolated from nodules of indigenous legumes of Western Australia.</title>
        <authorList>
            <person name="Klepa M.S."/>
        </authorList>
    </citation>
    <scope>NUCLEOTIDE SEQUENCE [LARGE SCALE GENOMIC DNA]</scope>
    <source>
        <strain evidence="8 9">CNPSo 4010</strain>
    </source>
</reference>
<dbReference type="SMART" id="SM00919">
    <property type="entry name" value="Malic_M"/>
    <property type="match status" value="1"/>
</dbReference>
<dbReference type="PRINTS" id="PR00072">
    <property type="entry name" value="MALOXRDTASE"/>
</dbReference>
<dbReference type="InterPro" id="IPR036291">
    <property type="entry name" value="NAD(P)-bd_dom_sf"/>
</dbReference>
<keyword evidence="9" id="KW-1185">Reference proteome</keyword>
<feature type="domain" description="Malic enzyme NAD-binding" evidence="6">
    <location>
        <begin position="283"/>
        <end position="535"/>
    </location>
</feature>
<dbReference type="InterPro" id="IPR046346">
    <property type="entry name" value="Aminoacid_DH-like_N_sf"/>
</dbReference>
<evidence type="ECO:0000259" key="6">
    <source>
        <dbReference type="SMART" id="SM00919"/>
    </source>
</evidence>
<feature type="domain" description="Malic enzyme N-terminal" evidence="7">
    <location>
        <begin position="94"/>
        <end position="273"/>
    </location>
</feature>
<dbReference type="InterPro" id="IPR001891">
    <property type="entry name" value="Malic_OxRdtase"/>
</dbReference>
<dbReference type="PROSITE" id="PS00331">
    <property type="entry name" value="MALIC_ENZYMES"/>
    <property type="match status" value="1"/>
</dbReference>
<dbReference type="SUPFAM" id="SSF53223">
    <property type="entry name" value="Aminoacid dehydrogenase-like, N-terminal domain"/>
    <property type="match status" value="1"/>
</dbReference>
<gene>
    <name evidence="8" type="ORF">HZZ13_19975</name>
</gene>
<comment type="cofactor">
    <cofactor evidence="1">
        <name>Mn(2+)</name>
        <dbReference type="ChEBI" id="CHEBI:29035"/>
    </cofactor>
</comment>
<dbReference type="EMBL" id="JACCHP010000012">
    <property type="protein sequence ID" value="MBH5400050.1"/>
    <property type="molecule type" value="Genomic_DNA"/>
</dbReference>
<evidence type="ECO:0000256" key="2">
    <source>
        <dbReference type="ARBA" id="ARBA00008785"/>
    </source>
</evidence>
<evidence type="ECO:0000313" key="9">
    <source>
        <dbReference type="Proteomes" id="UP000807370"/>
    </source>
</evidence>
<dbReference type="Gene3D" id="3.40.50.10380">
    <property type="entry name" value="Malic enzyme, N-terminal domain"/>
    <property type="match status" value="1"/>
</dbReference>
<evidence type="ECO:0000259" key="7">
    <source>
        <dbReference type="SMART" id="SM01274"/>
    </source>
</evidence>
<protein>
    <submittedName>
        <fullName evidence="8">NAD-dependent malic enzyme</fullName>
    </submittedName>
</protein>
<dbReference type="Gene3D" id="3.40.50.720">
    <property type="entry name" value="NAD(P)-binding Rossmann-like Domain"/>
    <property type="match status" value="1"/>
</dbReference>
<dbReference type="SUPFAM" id="SSF51735">
    <property type="entry name" value="NAD(P)-binding Rossmann-fold domains"/>
    <property type="match status" value="1"/>
</dbReference>
<dbReference type="Proteomes" id="UP000807370">
    <property type="component" value="Unassembled WGS sequence"/>
</dbReference>
<dbReference type="InterPro" id="IPR012301">
    <property type="entry name" value="Malic_N_dom"/>
</dbReference>
<dbReference type="PANTHER" id="PTHR23406:SF90">
    <property type="entry name" value="MALIC ENZYME-RELATED"/>
    <property type="match status" value="1"/>
</dbReference>
<name>A0ABS0PS72_9BRAD</name>
<dbReference type="Pfam" id="PF00390">
    <property type="entry name" value="malic"/>
    <property type="match status" value="1"/>
</dbReference>
<dbReference type="PANTHER" id="PTHR23406">
    <property type="entry name" value="MALIC ENZYME-RELATED"/>
    <property type="match status" value="1"/>
</dbReference>
<evidence type="ECO:0000313" key="8">
    <source>
        <dbReference type="EMBL" id="MBH5400050.1"/>
    </source>
</evidence>
<comment type="similarity">
    <text evidence="2 5">Belongs to the malic enzymes family.</text>
</comment>
<evidence type="ECO:0000256" key="5">
    <source>
        <dbReference type="RuleBase" id="RU003427"/>
    </source>
</evidence>
<dbReference type="Pfam" id="PF03949">
    <property type="entry name" value="Malic_M"/>
    <property type="match status" value="1"/>
</dbReference>
<dbReference type="NCBIfam" id="NF010052">
    <property type="entry name" value="PRK13529.1"/>
    <property type="match status" value="1"/>
</dbReference>
<accession>A0ABS0PS72</accession>